<protein>
    <submittedName>
        <fullName evidence="1">Uncharacterized protein</fullName>
    </submittedName>
</protein>
<organism evidence="1 2">
    <name type="scientific">Dallia pectoralis</name>
    <name type="common">Alaska blackfish</name>
    <dbReference type="NCBI Taxonomy" id="75939"/>
    <lineage>
        <taxon>Eukaryota</taxon>
        <taxon>Metazoa</taxon>
        <taxon>Chordata</taxon>
        <taxon>Craniata</taxon>
        <taxon>Vertebrata</taxon>
        <taxon>Euteleostomi</taxon>
        <taxon>Actinopterygii</taxon>
        <taxon>Neopterygii</taxon>
        <taxon>Teleostei</taxon>
        <taxon>Protacanthopterygii</taxon>
        <taxon>Esociformes</taxon>
        <taxon>Umbridae</taxon>
        <taxon>Dallia</taxon>
    </lineage>
</organism>
<keyword evidence="2" id="KW-1185">Reference proteome</keyword>
<comment type="caution">
    <text evidence="1">The sequence shown here is derived from an EMBL/GenBank/DDBJ whole genome shotgun (WGS) entry which is preliminary data.</text>
</comment>
<dbReference type="Proteomes" id="UP001157502">
    <property type="component" value="Chromosome 10"/>
</dbReference>
<sequence>MLPGHAKEERGVALILAQPTESIIILIQVVSQLKGLFLPQRHLEAAEAELRGRPRMVRCQWFRLLSSHEHLLTGDHG</sequence>
<name>A0ACC2GRS5_DALPE</name>
<dbReference type="EMBL" id="CM055737">
    <property type="protein sequence ID" value="KAJ8006262.1"/>
    <property type="molecule type" value="Genomic_DNA"/>
</dbReference>
<gene>
    <name evidence="1" type="ORF">DPEC_G00126470</name>
</gene>
<reference evidence="1" key="1">
    <citation type="submission" date="2021-05" db="EMBL/GenBank/DDBJ databases">
        <authorList>
            <person name="Pan Q."/>
            <person name="Jouanno E."/>
            <person name="Zahm M."/>
            <person name="Klopp C."/>
            <person name="Cabau C."/>
            <person name="Louis A."/>
            <person name="Berthelot C."/>
            <person name="Parey E."/>
            <person name="Roest Crollius H."/>
            <person name="Montfort J."/>
            <person name="Robinson-Rechavi M."/>
            <person name="Bouchez O."/>
            <person name="Lampietro C."/>
            <person name="Lopez Roques C."/>
            <person name="Donnadieu C."/>
            <person name="Postlethwait J."/>
            <person name="Bobe J."/>
            <person name="Dillon D."/>
            <person name="Chandos A."/>
            <person name="von Hippel F."/>
            <person name="Guiguen Y."/>
        </authorList>
    </citation>
    <scope>NUCLEOTIDE SEQUENCE</scope>
    <source>
        <strain evidence="1">YG-Jan2019</strain>
    </source>
</reference>
<evidence type="ECO:0000313" key="1">
    <source>
        <dbReference type="EMBL" id="KAJ8006262.1"/>
    </source>
</evidence>
<evidence type="ECO:0000313" key="2">
    <source>
        <dbReference type="Proteomes" id="UP001157502"/>
    </source>
</evidence>
<accession>A0ACC2GRS5</accession>
<proteinExistence type="predicted"/>